<feature type="compositionally biased region" description="Polar residues" evidence="10">
    <location>
        <begin position="358"/>
        <end position="368"/>
    </location>
</feature>
<comment type="caution">
    <text evidence="12">The sequence shown here is derived from an EMBL/GenBank/DDBJ whole genome shotgun (WGS) entry which is preliminary data.</text>
</comment>
<reference evidence="12 13" key="1">
    <citation type="submission" date="2019-09" db="EMBL/GenBank/DDBJ databases">
        <title>Bird 10,000 Genomes (B10K) Project - Family phase.</title>
        <authorList>
            <person name="Zhang G."/>
        </authorList>
    </citation>
    <scope>NUCLEOTIDE SEQUENCE [LARGE SCALE GENOMIC DNA]</scope>
    <source>
        <strain evidence="12">B10K-DU-001-04</strain>
        <tissue evidence="12">Muscle</tissue>
    </source>
</reference>
<feature type="compositionally biased region" description="Polar residues" evidence="10">
    <location>
        <begin position="300"/>
        <end position="316"/>
    </location>
</feature>
<keyword evidence="3" id="KW-0238">DNA-binding</keyword>
<evidence type="ECO:0000256" key="9">
    <source>
        <dbReference type="ARBA" id="ARBA00083562"/>
    </source>
</evidence>
<dbReference type="InterPro" id="IPR014710">
    <property type="entry name" value="RmlC-like_jellyroll"/>
</dbReference>
<evidence type="ECO:0000256" key="2">
    <source>
        <dbReference type="ARBA" id="ARBA00010291"/>
    </source>
</evidence>
<name>A0A7K8XAZ7_9PICI</name>
<evidence type="ECO:0000256" key="10">
    <source>
        <dbReference type="SAM" id="MobiDB-lite"/>
    </source>
</evidence>
<evidence type="ECO:0000256" key="7">
    <source>
        <dbReference type="ARBA" id="ARBA00068530"/>
    </source>
</evidence>
<evidence type="ECO:0000259" key="11">
    <source>
        <dbReference type="Pfam" id="PF11699"/>
    </source>
</evidence>
<dbReference type="Gene3D" id="2.60.120.10">
    <property type="entry name" value="Jelly Rolls"/>
    <property type="match status" value="1"/>
</dbReference>
<dbReference type="FunFam" id="2.60.120.10:FF:000033">
    <property type="entry name" value="Centromere protein C 1"/>
    <property type="match status" value="1"/>
</dbReference>
<dbReference type="SUPFAM" id="SSF51182">
    <property type="entry name" value="RmlC-like cupins"/>
    <property type="match status" value="1"/>
</dbReference>
<protein>
    <recommendedName>
        <fullName evidence="7">Centromere protein C</fullName>
    </recommendedName>
    <alternativeName>
        <fullName evidence="8">Centromere autoantigen C</fullName>
    </alternativeName>
    <alternativeName>
        <fullName evidence="9">Centromere protein C 1</fullName>
    </alternativeName>
</protein>
<feature type="compositionally biased region" description="Polar residues" evidence="10">
    <location>
        <begin position="86"/>
        <end position="101"/>
    </location>
</feature>
<feature type="compositionally biased region" description="Acidic residues" evidence="10">
    <location>
        <begin position="198"/>
        <end position="207"/>
    </location>
</feature>
<dbReference type="AlphaFoldDB" id="A0A7K8XAZ7"/>
<dbReference type="PANTHER" id="PTHR16684">
    <property type="entry name" value="CENTROMERE PROTEIN C"/>
    <property type="match status" value="1"/>
</dbReference>
<dbReference type="Proteomes" id="UP000583613">
    <property type="component" value="Unassembled WGS sequence"/>
</dbReference>
<dbReference type="PANTHER" id="PTHR16684:SF11">
    <property type="entry name" value="CENTROMERE PROTEIN C"/>
    <property type="match status" value="1"/>
</dbReference>
<dbReference type="InterPro" id="IPR025974">
    <property type="entry name" value="Mif2/CENP-C_cupin"/>
</dbReference>
<proteinExistence type="inferred from homology"/>
<comment type="subcellular location">
    <subcellularLocation>
        <location evidence="1">Nucleus</location>
    </subcellularLocation>
</comment>
<keyword evidence="13" id="KW-1185">Reference proteome</keyword>
<dbReference type="Pfam" id="PF11699">
    <property type="entry name" value="CENP-C_C"/>
    <property type="match status" value="1"/>
</dbReference>
<evidence type="ECO:0000256" key="3">
    <source>
        <dbReference type="ARBA" id="ARBA00023125"/>
    </source>
</evidence>
<feature type="non-terminal residue" evidence="12">
    <location>
        <position position="614"/>
    </location>
</feature>
<feature type="compositionally biased region" description="Basic and acidic residues" evidence="10">
    <location>
        <begin position="63"/>
        <end position="81"/>
    </location>
</feature>
<feature type="compositionally biased region" description="Polar residues" evidence="10">
    <location>
        <begin position="225"/>
        <end position="234"/>
    </location>
</feature>
<evidence type="ECO:0000313" key="13">
    <source>
        <dbReference type="Proteomes" id="UP000583613"/>
    </source>
</evidence>
<evidence type="ECO:0000313" key="12">
    <source>
        <dbReference type="EMBL" id="NXF87986.1"/>
    </source>
</evidence>
<dbReference type="GO" id="GO:0051382">
    <property type="term" value="P:kinetochore assembly"/>
    <property type="evidence" value="ECO:0007669"/>
    <property type="project" value="InterPro"/>
</dbReference>
<dbReference type="GO" id="GO:0000776">
    <property type="term" value="C:kinetochore"/>
    <property type="evidence" value="ECO:0007669"/>
    <property type="project" value="InterPro"/>
</dbReference>
<comment type="subunit">
    <text evidence="6">Oligomer. Component of the CENPA-NAC complex, at least composed of CENPA, CENPC, CENPH, CENPM, CENPN, CENPT and CENPU. The CENPA-NAC complex interacts with the CENPA-CAD complex, composed of CENPI, CENPK, CENPL, CENPO, CENPP, CENPQ, CENPR and CENPS. Binds to DAXX. Interacts with DNMT3B. Interacts directly with CENPA. Identified in a centromere complex containing histones H2A, H2B and H4, and at least CENPA, CENPB, CENPC, CENPT, CENPN, HJURP, SUPT16H, SSRP1 and RSF1. Interacts with MEIKIN.</text>
</comment>
<feature type="compositionally biased region" description="Basic residues" evidence="10">
    <location>
        <begin position="173"/>
        <end position="187"/>
    </location>
</feature>
<organism evidence="12 13">
    <name type="scientific">Eubucco bourcierii</name>
    <name type="common">red-headed barbet</name>
    <dbReference type="NCBI Taxonomy" id="91767"/>
    <lineage>
        <taxon>Eukaryota</taxon>
        <taxon>Metazoa</taxon>
        <taxon>Chordata</taxon>
        <taxon>Craniata</taxon>
        <taxon>Vertebrata</taxon>
        <taxon>Euteleostomi</taxon>
        <taxon>Archelosauria</taxon>
        <taxon>Archosauria</taxon>
        <taxon>Dinosauria</taxon>
        <taxon>Saurischia</taxon>
        <taxon>Theropoda</taxon>
        <taxon>Coelurosauria</taxon>
        <taxon>Aves</taxon>
        <taxon>Neognathae</taxon>
        <taxon>Neoaves</taxon>
        <taxon>Telluraves</taxon>
        <taxon>Coraciimorphae</taxon>
        <taxon>Piciformes</taxon>
        <taxon>Ramphastidae</taxon>
        <taxon>Eubucco</taxon>
    </lineage>
</organism>
<evidence type="ECO:0000256" key="4">
    <source>
        <dbReference type="ARBA" id="ARBA00023242"/>
    </source>
</evidence>
<keyword evidence="4" id="KW-0539">Nucleus</keyword>
<feature type="compositionally biased region" description="Basic and acidic residues" evidence="10">
    <location>
        <begin position="26"/>
        <end position="37"/>
    </location>
</feature>
<dbReference type="GO" id="GO:0005634">
    <property type="term" value="C:nucleus"/>
    <property type="evidence" value="ECO:0007669"/>
    <property type="project" value="UniProtKB-SubCell"/>
</dbReference>
<dbReference type="OrthoDB" id="1939643at2759"/>
<accession>A0A7K8XAZ7</accession>
<feature type="region of interest" description="Disordered" evidence="10">
    <location>
        <begin position="1"/>
        <end position="239"/>
    </location>
</feature>
<dbReference type="GO" id="GO:0019237">
    <property type="term" value="F:centromeric DNA binding"/>
    <property type="evidence" value="ECO:0007669"/>
    <property type="project" value="InterPro"/>
</dbReference>
<evidence type="ECO:0000256" key="6">
    <source>
        <dbReference type="ARBA" id="ARBA00064952"/>
    </source>
</evidence>
<dbReference type="GO" id="GO:0051455">
    <property type="term" value="P:spindle attachment to meiosis I kinetochore"/>
    <property type="evidence" value="ECO:0007669"/>
    <property type="project" value="TreeGrafter"/>
</dbReference>
<feature type="compositionally biased region" description="Basic residues" evidence="10">
    <location>
        <begin position="331"/>
        <end position="341"/>
    </location>
</feature>
<feature type="domain" description="Mif2/CENP-C cupin" evidence="11">
    <location>
        <begin position="510"/>
        <end position="592"/>
    </location>
</feature>
<dbReference type="EMBL" id="VWZE01006781">
    <property type="protein sequence ID" value="NXF87986.1"/>
    <property type="molecule type" value="Genomic_DNA"/>
</dbReference>
<comment type="similarity">
    <text evidence="2">Belongs to the CENP-C/MIF2 family.</text>
</comment>
<feature type="non-terminal residue" evidence="12">
    <location>
        <position position="1"/>
    </location>
</feature>
<dbReference type="GO" id="GO:0005721">
    <property type="term" value="C:pericentric heterochromatin"/>
    <property type="evidence" value="ECO:0007669"/>
    <property type="project" value="UniProtKB-ARBA"/>
</dbReference>
<dbReference type="GO" id="GO:0051315">
    <property type="term" value="P:attachment of mitotic spindle microtubules to kinetochore"/>
    <property type="evidence" value="ECO:0007669"/>
    <property type="project" value="TreeGrafter"/>
</dbReference>
<gene>
    <name evidence="12" type="primary">Cenpc</name>
    <name evidence="12" type="ORF">EUBBOU_R05560</name>
</gene>
<feature type="compositionally biased region" description="Polar residues" evidence="10">
    <location>
        <begin position="138"/>
        <end position="150"/>
    </location>
</feature>
<evidence type="ECO:0000256" key="8">
    <source>
        <dbReference type="ARBA" id="ARBA00082151"/>
    </source>
</evidence>
<comment type="function">
    <text evidence="5">Component of the CENPA-NAC (nucleosome-associated) complex, a complex that plays a central role in assembly of kinetochore proteins, mitotic progression and chromosome segregation. The CENPA-NAC complex recruits the CENPA-CAD (nucleosome distal) complex and may be involved in incorporation of newly synthesized CENPA into centromeres. CENPC recruits DNA methylation and DNMT3B to both centromeric and pericentromeric satellite repeats and regulates the histone code in these regions.</text>
</comment>
<dbReference type="InterPro" id="IPR011051">
    <property type="entry name" value="RmlC_Cupin_sf"/>
</dbReference>
<evidence type="ECO:0000256" key="5">
    <source>
        <dbReference type="ARBA" id="ARBA00053516"/>
    </source>
</evidence>
<evidence type="ECO:0000256" key="1">
    <source>
        <dbReference type="ARBA" id="ARBA00004123"/>
    </source>
</evidence>
<sequence>KKTESRKGKKRKVQAEALTEQQTDDLDVKVLDFKGASESEADSNSEGKVLKSPWQSSTHMGKTGKDALRRRSPKQKNEVSRRPGANTVTLPQPELVTQASDVEQCKTRETPGGDSPVPSGEHQQEKTVSLKKKRKFSKNLQLASKTSQHLQSKKETAKQKPPKSPVAKGQAKSPRKKLKKSAKKSSNKKPLLQREESSDSEPGEEELEREHVKLAEDFTLLPHQKLQTPTSQKLTKSEKSENILQVLESLDDASNRSLVKALQCLIDSVKSSEVKQLPAKSSEKAPQKLCHRDSEDACSDTENAQPHVCSDNTSVQGRVRKKQKVADVKGKSNKRKRHVQHGPRGPVLEDGDRFAPGNQYSEQDSLSPDVSEDVDFQGRALLDKSRSHKIVMPSNTPNVRRTKRIRLKPLEYWRGERVNYAVSPSGELVVCGVMCPETESQTMIRQRKDGHKQERVKRRNKKPLLVDHSLADTSKPTVVLDPVTNEEVPLECVTTEMCHSCFFKDDRVEIYKHLNTSAFATGKLILKPLKEKGHQFVHMDTIVFHVIYGQIIATLHKTSYCLTTGDYFYVPAGNRYNIRNLLDEESVLLFTQLKKDSSRFPVGVELCSVTKKTW</sequence>
<feature type="region of interest" description="Disordered" evidence="10">
    <location>
        <begin position="296"/>
        <end position="370"/>
    </location>
</feature>
<dbReference type="InterPro" id="IPR028386">
    <property type="entry name" value="CENP-C/Mif2/cnp3"/>
</dbReference>